<dbReference type="PROSITE" id="PS01081">
    <property type="entry name" value="HTH_TETR_1"/>
    <property type="match status" value="1"/>
</dbReference>
<dbReference type="KEGG" id="nfl:COO91_07548"/>
<evidence type="ECO:0000313" key="4">
    <source>
        <dbReference type="EMBL" id="AUB41500.1"/>
    </source>
</evidence>
<gene>
    <name evidence="4" type="ORF">COO91_07548</name>
</gene>
<dbReference type="Gene3D" id="1.10.357.10">
    <property type="entry name" value="Tetracycline Repressor, domain 2"/>
    <property type="match status" value="1"/>
</dbReference>
<dbReference type="Pfam" id="PF00440">
    <property type="entry name" value="TetR_N"/>
    <property type="match status" value="1"/>
</dbReference>
<dbReference type="GO" id="GO:0000976">
    <property type="term" value="F:transcription cis-regulatory region binding"/>
    <property type="evidence" value="ECO:0007669"/>
    <property type="project" value="TreeGrafter"/>
</dbReference>
<reference evidence="4 5" key="1">
    <citation type="submission" date="2017-11" db="EMBL/GenBank/DDBJ databases">
        <title>Complete genome of a free-living desiccation-tolerant cyanobacterium and its photosynthetic adaptation to extreme terrestrial habitat.</title>
        <authorList>
            <person name="Shang J."/>
        </authorList>
    </citation>
    <scope>NUCLEOTIDE SEQUENCE [LARGE SCALE GENOMIC DNA]</scope>
    <source>
        <strain evidence="4 5">CCNUN1</strain>
    </source>
</reference>
<proteinExistence type="predicted"/>
<keyword evidence="1 2" id="KW-0238">DNA-binding</keyword>
<dbReference type="RefSeq" id="WP_100901895.1">
    <property type="nucleotide sequence ID" value="NZ_CAWNNC010000001.1"/>
</dbReference>
<evidence type="ECO:0000259" key="3">
    <source>
        <dbReference type="PROSITE" id="PS50977"/>
    </source>
</evidence>
<evidence type="ECO:0000256" key="2">
    <source>
        <dbReference type="PROSITE-ProRule" id="PRU00335"/>
    </source>
</evidence>
<dbReference type="InterPro" id="IPR050109">
    <property type="entry name" value="HTH-type_TetR-like_transc_reg"/>
</dbReference>
<sequence>MPKIVDHEQYRKELLDKCFDLFAQKGYGSITMRQIAEGLGVSTGTLYHYFPSKQALFEQLAQEICEQDLSTALAELEGAQTLQESMEALGRYLVKNEDYFIKWTYIWIDFCQHKDSKKMLRNSILKRTNQRYQEAICDLLGIQDSVLPSFVVSFVDGLILEKLWGNETIDFIEQCALLGKMLTAYLPQHPAKIKTKMDFSSAFES</sequence>
<dbReference type="AlphaFoldDB" id="A0A2K8T1J7"/>
<dbReference type="InterPro" id="IPR023772">
    <property type="entry name" value="DNA-bd_HTH_TetR-type_CS"/>
</dbReference>
<dbReference type="GO" id="GO:0003700">
    <property type="term" value="F:DNA-binding transcription factor activity"/>
    <property type="evidence" value="ECO:0007669"/>
    <property type="project" value="TreeGrafter"/>
</dbReference>
<dbReference type="EMBL" id="CP024785">
    <property type="protein sequence ID" value="AUB41500.1"/>
    <property type="molecule type" value="Genomic_DNA"/>
</dbReference>
<evidence type="ECO:0000313" key="5">
    <source>
        <dbReference type="Proteomes" id="UP000232003"/>
    </source>
</evidence>
<dbReference type="SUPFAM" id="SSF46689">
    <property type="entry name" value="Homeodomain-like"/>
    <property type="match status" value="1"/>
</dbReference>
<dbReference type="InterPro" id="IPR009057">
    <property type="entry name" value="Homeodomain-like_sf"/>
</dbReference>
<dbReference type="OrthoDB" id="9780939at2"/>
<feature type="domain" description="HTH tetR-type" evidence="3">
    <location>
        <begin position="8"/>
        <end position="68"/>
    </location>
</feature>
<accession>A0A2K8T1J7</accession>
<keyword evidence="5" id="KW-1185">Reference proteome</keyword>
<evidence type="ECO:0000256" key="1">
    <source>
        <dbReference type="ARBA" id="ARBA00023125"/>
    </source>
</evidence>
<dbReference type="PANTHER" id="PTHR30055:SF146">
    <property type="entry name" value="HTH-TYPE TRANSCRIPTIONAL DUAL REGULATOR CECR"/>
    <property type="match status" value="1"/>
</dbReference>
<organism evidence="4 5">
    <name type="scientific">Nostoc flagelliforme CCNUN1</name>
    <dbReference type="NCBI Taxonomy" id="2038116"/>
    <lineage>
        <taxon>Bacteria</taxon>
        <taxon>Bacillati</taxon>
        <taxon>Cyanobacteriota</taxon>
        <taxon>Cyanophyceae</taxon>
        <taxon>Nostocales</taxon>
        <taxon>Nostocaceae</taxon>
        <taxon>Nostoc</taxon>
    </lineage>
</organism>
<dbReference type="Proteomes" id="UP000232003">
    <property type="component" value="Chromosome"/>
</dbReference>
<dbReference type="PROSITE" id="PS50977">
    <property type="entry name" value="HTH_TETR_2"/>
    <property type="match status" value="1"/>
</dbReference>
<feature type="DNA-binding region" description="H-T-H motif" evidence="2">
    <location>
        <begin position="31"/>
        <end position="50"/>
    </location>
</feature>
<protein>
    <submittedName>
        <fullName evidence="4">DNA-binding transcriptional regulator, AcrR family</fullName>
    </submittedName>
</protein>
<dbReference type="PANTHER" id="PTHR30055">
    <property type="entry name" value="HTH-TYPE TRANSCRIPTIONAL REGULATOR RUTR"/>
    <property type="match status" value="1"/>
</dbReference>
<name>A0A2K8T1J7_9NOSO</name>
<dbReference type="InterPro" id="IPR001647">
    <property type="entry name" value="HTH_TetR"/>
</dbReference>
<dbReference type="PRINTS" id="PR00455">
    <property type="entry name" value="HTHTETR"/>
</dbReference>